<keyword evidence="18" id="KW-1185">Reference proteome</keyword>
<feature type="transmembrane region" description="Helical" evidence="14">
    <location>
        <begin position="324"/>
        <end position="349"/>
    </location>
</feature>
<dbReference type="PROSITE" id="PS50109">
    <property type="entry name" value="HIS_KIN"/>
    <property type="match status" value="1"/>
</dbReference>
<dbReference type="SMART" id="SM00448">
    <property type="entry name" value="REC"/>
    <property type="match status" value="1"/>
</dbReference>
<evidence type="ECO:0000256" key="10">
    <source>
        <dbReference type="ARBA" id="ARBA00023136"/>
    </source>
</evidence>
<dbReference type="InterPro" id="IPR001789">
    <property type="entry name" value="Sig_transdc_resp-reg_receiver"/>
</dbReference>
<dbReference type="GO" id="GO:0000155">
    <property type="term" value="F:phosphorelay sensor kinase activity"/>
    <property type="evidence" value="ECO:0007669"/>
    <property type="project" value="InterPro"/>
</dbReference>
<dbReference type="InterPro" id="IPR003661">
    <property type="entry name" value="HisK_dim/P_dom"/>
</dbReference>
<feature type="transmembrane region" description="Helical" evidence="14">
    <location>
        <begin position="201"/>
        <end position="219"/>
    </location>
</feature>
<feature type="transmembrane region" description="Helical" evidence="14">
    <location>
        <begin position="68"/>
        <end position="87"/>
    </location>
</feature>
<dbReference type="FunFam" id="3.30.565.10:FF:000010">
    <property type="entry name" value="Sensor histidine kinase RcsC"/>
    <property type="match status" value="1"/>
</dbReference>
<dbReference type="InterPro" id="IPR036890">
    <property type="entry name" value="HATPase_C_sf"/>
</dbReference>
<feature type="transmembrane region" description="Helical" evidence="14">
    <location>
        <begin position="37"/>
        <end position="56"/>
    </location>
</feature>
<dbReference type="Pfam" id="PF02518">
    <property type="entry name" value="HATPase_c"/>
    <property type="match status" value="1"/>
</dbReference>
<comment type="catalytic activity">
    <reaction evidence="1">
        <text>ATP + protein L-histidine = ADP + protein N-phospho-L-histidine.</text>
        <dbReference type="EC" id="2.7.13.3"/>
    </reaction>
</comment>
<feature type="transmembrane region" description="Helical" evidence="14">
    <location>
        <begin position="6"/>
        <end position="25"/>
    </location>
</feature>
<feature type="transmembrane region" description="Helical" evidence="14">
    <location>
        <begin position="444"/>
        <end position="471"/>
    </location>
</feature>
<accession>A0A0F3GXC6</accession>
<evidence type="ECO:0000256" key="12">
    <source>
        <dbReference type="SAM" id="Coils"/>
    </source>
</evidence>
<feature type="transmembrane region" description="Helical" evidence="14">
    <location>
        <begin position="418"/>
        <end position="438"/>
    </location>
</feature>
<evidence type="ECO:0000256" key="14">
    <source>
        <dbReference type="SAM" id="Phobius"/>
    </source>
</evidence>
<dbReference type="PROSITE" id="PS50283">
    <property type="entry name" value="NA_SOLUT_SYMP_3"/>
    <property type="match status" value="1"/>
</dbReference>
<dbReference type="GO" id="GO:0005886">
    <property type="term" value="C:plasma membrane"/>
    <property type="evidence" value="ECO:0007669"/>
    <property type="project" value="TreeGrafter"/>
</dbReference>
<dbReference type="InterPro" id="IPR003594">
    <property type="entry name" value="HATPase_dom"/>
</dbReference>
<dbReference type="Gene3D" id="3.40.50.2300">
    <property type="match status" value="2"/>
</dbReference>
<keyword evidence="10 14" id="KW-0472">Membrane</keyword>
<dbReference type="Proteomes" id="UP000033423">
    <property type="component" value="Unassembled WGS sequence"/>
</dbReference>
<keyword evidence="8" id="KW-0418">Kinase</keyword>
<feature type="transmembrane region" description="Helical" evidence="14">
    <location>
        <begin position="115"/>
        <end position="134"/>
    </location>
</feature>
<evidence type="ECO:0000256" key="4">
    <source>
        <dbReference type="ARBA" id="ARBA00012438"/>
    </source>
</evidence>
<sequence>MFSPSAIILSITAYMLVLFLIAILVERKALKGTNIVNNPIIYSLSMAIYCTAWTFYGSVGTAANKGLLFSTVYIGPTLTIMFYWLMVRKMVILKNNYRITSIADFISTRYGKSQTIAAVISLFLFIGIAPYIALQLKAIFSTIDIVTSVTTVSVRPDVKEPDVKVKDKDKGIINNKAIDNTKLPDTEPPKNEDKQPPVSSLPNQIVIALLIVFTILFGVRKLDPTERHQGIVLVVAIESLIKLIAFLSVGFFVTFYLYDGFQDVFSQFNELSLSDETFRLHRSDFNLWMTYFVLSMSAIIFLPRQFHVSVVENFKYRHILTAMWLFPLYLFLINIFVYPLALGGLMRGVPLKMMDFSVLLLPKIENVGWLTMFVFIGGFSAATSMVIVCSMTLSTMVTNHIILPVIIRTQALKSLSSYLLYFRWFVVSLCIVLGYYLSIVWSNAYILVSIGMISFAAVFQLVPALVGGLYWSRGNKMGALLGLCAGFLMWGYTLLLPAMIKSQLVSGYIMDNGLFGLGLLKPEQLFGLHGVAPLTNGVFWSILFNVVAYIGGSMYFGQTEREKTIADSFIDVLRSHASFFTSLSNKYTTGLSEKLRIIESLLTAYIGRQKTDELIHECIETLKLEGKIDISLVELVDMSNMVEKRLSGSIGSASANYIIQHSSLFTTEEKNQLSSIYSNILSELRMSPLELRKRIDYHKEKEAILARHTQELEHKVSERTIELKTANEDIRRAKDEEERANLKLKSAYEKLKDLDKVKTDFLSTVSHELRTPLTSVLGFAKIVKKKLDDVIYPMVNLDTNKKGRKTIEQINNNLEIIVSEGMRLTSLINDVLDIAKMEAGKVDYKRVSISIAEIIDTAMNATTSLFEKKGVQFIKDVEDALPEIMGDRDRIIQVVINLISNAAKFTDEGFITCRALRGDNEIIISVIDTGAGISPSEHQTIFEKFKQGGDTLTSKPKGTGLGLAICREIIEYHGGRVWVESTLGKGSVFTITLPFNASSNERMKTINTDINSFVNKLKEHVSVSVRGVNGDNKTILVVDDDVTIRNLLRQHLVEDGYTVKEAKDGLQAIREVKQERPDLIVLDVMMPEMNGYDVAAVFKNDPLTMSIPIIMFSVIADAERGYRLGVDRYFTKSVDIGVLLNEIYSLTSRQPDKKKVLIVDDRNSDLQQLIEVLQKKGFEILDRCNAEECKRKAKNMLPDMVILVSQNKHAESIINTLRYERRLDEVTFILLEGED</sequence>
<evidence type="ECO:0000256" key="13">
    <source>
        <dbReference type="SAM" id="MobiDB-lite"/>
    </source>
</evidence>
<dbReference type="EMBL" id="LACI01000550">
    <property type="protein sequence ID" value="KJU86551.1"/>
    <property type="molecule type" value="Genomic_DNA"/>
</dbReference>
<keyword evidence="9 14" id="KW-1133">Transmembrane helix</keyword>
<evidence type="ECO:0000256" key="2">
    <source>
        <dbReference type="ARBA" id="ARBA00004141"/>
    </source>
</evidence>
<dbReference type="InterPro" id="IPR004358">
    <property type="entry name" value="Sig_transdc_His_kin-like_C"/>
</dbReference>
<comment type="similarity">
    <text evidence="3">Belongs to the sodium:solute symporter (SSF) (TC 2.A.21) family.</text>
</comment>
<keyword evidence="7 14" id="KW-0812">Transmembrane</keyword>
<dbReference type="PANTHER" id="PTHR43047:SF72">
    <property type="entry name" value="OSMOSENSING HISTIDINE PROTEIN KINASE SLN1"/>
    <property type="match status" value="1"/>
</dbReference>
<feature type="modified residue" description="4-aspartylphosphate" evidence="11">
    <location>
        <position position="1083"/>
    </location>
</feature>
<evidence type="ECO:0000256" key="9">
    <source>
        <dbReference type="ARBA" id="ARBA00022989"/>
    </source>
</evidence>
<dbReference type="InterPro" id="IPR005467">
    <property type="entry name" value="His_kinase_dom"/>
</dbReference>
<feature type="domain" description="Response regulatory" evidence="16">
    <location>
        <begin position="1155"/>
        <end position="1235"/>
    </location>
</feature>
<evidence type="ECO:0000256" key="7">
    <source>
        <dbReference type="ARBA" id="ARBA00022692"/>
    </source>
</evidence>
<protein>
    <recommendedName>
        <fullName evidence="4">histidine kinase</fullName>
        <ecNumber evidence="4">2.7.13.3</ecNumber>
    </recommendedName>
</protein>
<evidence type="ECO:0000259" key="15">
    <source>
        <dbReference type="PROSITE" id="PS50109"/>
    </source>
</evidence>
<dbReference type="PANTHER" id="PTHR43047">
    <property type="entry name" value="TWO-COMPONENT HISTIDINE PROTEIN KINASE"/>
    <property type="match status" value="1"/>
</dbReference>
<comment type="subcellular location">
    <subcellularLocation>
        <location evidence="2">Membrane</location>
        <topology evidence="2">Multi-pass membrane protein</topology>
    </subcellularLocation>
</comment>
<evidence type="ECO:0000256" key="3">
    <source>
        <dbReference type="ARBA" id="ARBA00006434"/>
    </source>
</evidence>
<keyword evidence="5 11" id="KW-0597">Phosphoprotein</keyword>
<evidence type="ECO:0000256" key="8">
    <source>
        <dbReference type="ARBA" id="ARBA00022777"/>
    </source>
</evidence>
<dbReference type="CDD" id="cd10322">
    <property type="entry name" value="SLC5sbd"/>
    <property type="match status" value="1"/>
</dbReference>
<organism evidence="17 18">
    <name type="scientific">Candidatus Magnetobacterium bavaricum</name>
    <dbReference type="NCBI Taxonomy" id="29290"/>
    <lineage>
        <taxon>Bacteria</taxon>
        <taxon>Pseudomonadati</taxon>
        <taxon>Nitrospirota</taxon>
        <taxon>Thermodesulfovibrionia</taxon>
        <taxon>Thermodesulfovibrionales</taxon>
        <taxon>Candidatus Magnetobacteriaceae</taxon>
        <taxon>Candidatus Magnetobacterium</taxon>
    </lineage>
</organism>
<dbReference type="InterPro" id="IPR036097">
    <property type="entry name" value="HisK_dim/P_sf"/>
</dbReference>
<evidence type="ECO:0000313" key="17">
    <source>
        <dbReference type="EMBL" id="KJU86551.1"/>
    </source>
</evidence>
<dbReference type="InterPro" id="IPR001734">
    <property type="entry name" value="Na/solute_symporter"/>
</dbReference>
<dbReference type="CDD" id="cd00082">
    <property type="entry name" value="HisKA"/>
    <property type="match status" value="1"/>
</dbReference>
<dbReference type="GO" id="GO:0009927">
    <property type="term" value="F:histidine phosphotransfer kinase activity"/>
    <property type="evidence" value="ECO:0007669"/>
    <property type="project" value="TreeGrafter"/>
</dbReference>
<dbReference type="Gene3D" id="1.10.287.130">
    <property type="match status" value="1"/>
</dbReference>
<evidence type="ECO:0000259" key="16">
    <source>
        <dbReference type="PROSITE" id="PS50110"/>
    </source>
</evidence>
<dbReference type="GO" id="GO:0022857">
    <property type="term" value="F:transmembrane transporter activity"/>
    <property type="evidence" value="ECO:0007669"/>
    <property type="project" value="InterPro"/>
</dbReference>
<evidence type="ECO:0000256" key="11">
    <source>
        <dbReference type="PROSITE-ProRule" id="PRU00169"/>
    </source>
</evidence>
<evidence type="ECO:0000256" key="5">
    <source>
        <dbReference type="ARBA" id="ARBA00022553"/>
    </source>
</evidence>
<dbReference type="Pfam" id="PF00072">
    <property type="entry name" value="Response_reg"/>
    <property type="match status" value="1"/>
</dbReference>
<comment type="caution">
    <text evidence="17">The sequence shown here is derived from an EMBL/GenBank/DDBJ whole genome shotgun (WGS) entry which is preliminary data.</text>
</comment>
<name>A0A0F3GXC6_9BACT</name>
<evidence type="ECO:0000256" key="6">
    <source>
        <dbReference type="ARBA" id="ARBA00022679"/>
    </source>
</evidence>
<dbReference type="EC" id="2.7.13.3" evidence="4"/>
<feature type="domain" description="Histidine kinase" evidence="15">
    <location>
        <begin position="764"/>
        <end position="997"/>
    </location>
</feature>
<dbReference type="SUPFAM" id="SSF55874">
    <property type="entry name" value="ATPase domain of HSP90 chaperone/DNA topoisomerase II/histidine kinase"/>
    <property type="match status" value="1"/>
</dbReference>
<reference evidence="17 18" key="1">
    <citation type="submission" date="2015-02" db="EMBL/GenBank/DDBJ databases">
        <title>Single-cell genomics of uncultivated deep-branching MTB reveals a conserved set of magnetosome genes.</title>
        <authorList>
            <person name="Kolinko S."/>
            <person name="Richter M."/>
            <person name="Glockner F.O."/>
            <person name="Brachmann A."/>
            <person name="Schuler D."/>
        </authorList>
    </citation>
    <scope>NUCLEOTIDE SEQUENCE [LARGE SCALE GENOMIC DNA]</scope>
    <source>
        <strain evidence="17">TM-1</strain>
    </source>
</reference>
<proteinExistence type="inferred from homology"/>
<dbReference type="PRINTS" id="PR00344">
    <property type="entry name" value="BCTRLSENSOR"/>
</dbReference>
<dbReference type="SMART" id="SM00388">
    <property type="entry name" value="HisKA"/>
    <property type="match status" value="1"/>
</dbReference>
<dbReference type="InterPro" id="IPR038377">
    <property type="entry name" value="Na/Glc_symporter_sf"/>
</dbReference>
<dbReference type="SUPFAM" id="SSF47384">
    <property type="entry name" value="Homodimeric domain of signal transducing histidine kinase"/>
    <property type="match status" value="1"/>
</dbReference>
<feature type="transmembrane region" description="Helical" evidence="14">
    <location>
        <begin position="285"/>
        <end position="303"/>
    </location>
</feature>
<dbReference type="Gene3D" id="1.20.1730.10">
    <property type="entry name" value="Sodium/glucose cotransporter"/>
    <property type="match status" value="1"/>
</dbReference>
<dbReference type="PROSITE" id="PS50110">
    <property type="entry name" value="RESPONSE_REGULATORY"/>
    <property type="match status" value="2"/>
</dbReference>
<dbReference type="SMART" id="SM00387">
    <property type="entry name" value="HATPase_c"/>
    <property type="match status" value="1"/>
</dbReference>
<feature type="compositionally biased region" description="Basic and acidic residues" evidence="13">
    <location>
        <begin position="182"/>
        <end position="195"/>
    </location>
</feature>
<keyword evidence="6" id="KW-0808">Transferase</keyword>
<feature type="transmembrane region" description="Helical" evidence="14">
    <location>
        <begin position="369"/>
        <end position="397"/>
    </location>
</feature>
<feature type="coiled-coil region" evidence="12">
    <location>
        <begin position="716"/>
        <end position="754"/>
    </location>
</feature>
<keyword evidence="12" id="KW-0175">Coiled coil</keyword>
<dbReference type="CDD" id="cd16922">
    <property type="entry name" value="HATPase_EvgS-ArcB-TorS-like"/>
    <property type="match status" value="1"/>
</dbReference>
<evidence type="ECO:0000256" key="1">
    <source>
        <dbReference type="ARBA" id="ARBA00000085"/>
    </source>
</evidence>
<evidence type="ECO:0000313" key="18">
    <source>
        <dbReference type="Proteomes" id="UP000033423"/>
    </source>
</evidence>
<dbReference type="Gene3D" id="3.30.565.10">
    <property type="entry name" value="Histidine kinase-like ATPase, C-terminal domain"/>
    <property type="match status" value="1"/>
</dbReference>
<comment type="caution">
    <text evidence="11">Lacks conserved residue(s) required for the propagation of feature annotation.</text>
</comment>
<feature type="domain" description="Response regulatory" evidence="16">
    <location>
        <begin position="1034"/>
        <end position="1147"/>
    </location>
</feature>
<dbReference type="Pfam" id="PF00512">
    <property type="entry name" value="HisKA"/>
    <property type="match status" value="1"/>
</dbReference>
<dbReference type="PATRIC" id="fig|29290.4.peg.1671"/>
<gene>
    <name evidence="17" type="ORF">MBAV_001258</name>
</gene>
<dbReference type="AlphaFoldDB" id="A0A0F3GXC6"/>
<dbReference type="InterPro" id="IPR011006">
    <property type="entry name" value="CheY-like_superfamily"/>
</dbReference>
<feature type="transmembrane region" description="Helical" evidence="14">
    <location>
        <begin position="478"/>
        <end position="500"/>
    </location>
</feature>
<feature type="transmembrane region" description="Helical" evidence="14">
    <location>
        <begin position="231"/>
        <end position="258"/>
    </location>
</feature>
<dbReference type="SUPFAM" id="SSF52172">
    <property type="entry name" value="CheY-like"/>
    <property type="match status" value="2"/>
</dbReference>
<feature type="region of interest" description="Disordered" evidence="13">
    <location>
        <begin position="179"/>
        <end position="198"/>
    </location>
</feature>